<dbReference type="EMBL" id="MN739918">
    <property type="protein sequence ID" value="QHT77512.1"/>
    <property type="molecule type" value="Genomic_DNA"/>
</dbReference>
<sequence>MSYKKFFSNNNENSYNDYLKIKKGREMIKKSVSNKKYRLNTFINYETFLTLTKAYYNNLNNKNHIGPPVSITNSNTSLLKYRSILNHLHNDNCYYCNKCPIEEIVNCKYVANILYPYGESIIKNDPLENIFYPHSINLDLYCKKCPFPCVETCEIIHYQSCGPYSSCNQGCGNRCDTGCGNRCDTGCGNRCDTGCGKTRPLFFKEKQVCRCSKSSKCEKCNDH</sequence>
<name>A0A6C0HA81_9ZZZZ</name>
<organism evidence="1">
    <name type="scientific">viral metagenome</name>
    <dbReference type="NCBI Taxonomy" id="1070528"/>
    <lineage>
        <taxon>unclassified sequences</taxon>
        <taxon>metagenomes</taxon>
        <taxon>organismal metagenomes</taxon>
    </lineage>
</organism>
<accession>A0A6C0HA81</accession>
<reference evidence="1" key="1">
    <citation type="journal article" date="2020" name="Nature">
        <title>Giant virus diversity and host interactions through global metagenomics.</title>
        <authorList>
            <person name="Schulz F."/>
            <person name="Roux S."/>
            <person name="Paez-Espino D."/>
            <person name="Jungbluth S."/>
            <person name="Walsh D.A."/>
            <person name="Denef V.J."/>
            <person name="McMahon K.D."/>
            <person name="Konstantinidis K.T."/>
            <person name="Eloe-Fadrosh E.A."/>
            <person name="Kyrpides N.C."/>
            <person name="Woyke T."/>
        </authorList>
    </citation>
    <scope>NUCLEOTIDE SEQUENCE</scope>
    <source>
        <strain evidence="1">GVMAG-M-3300023179-86</strain>
    </source>
</reference>
<dbReference type="AlphaFoldDB" id="A0A6C0HA81"/>
<evidence type="ECO:0000313" key="1">
    <source>
        <dbReference type="EMBL" id="QHT77512.1"/>
    </source>
</evidence>
<protein>
    <submittedName>
        <fullName evidence="1">Uncharacterized protein</fullName>
    </submittedName>
</protein>
<proteinExistence type="predicted"/>